<dbReference type="CDD" id="cd06225">
    <property type="entry name" value="HAMP"/>
    <property type="match status" value="1"/>
</dbReference>
<dbReference type="SUPFAM" id="SSF47384">
    <property type="entry name" value="Homodimeric domain of signal transducing histidine kinase"/>
    <property type="match status" value="1"/>
</dbReference>
<feature type="transmembrane region" description="Helical" evidence="8">
    <location>
        <begin position="12"/>
        <end position="33"/>
    </location>
</feature>
<dbReference type="Gene3D" id="6.10.340.10">
    <property type="match status" value="1"/>
</dbReference>
<dbReference type="EC" id="2.7.13.3" evidence="3"/>
<reference evidence="12" key="1">
    <citation type="submission" date="2017-04" db="EMBL/GenBank/DDBJ databases">
        <authorList>
            <person name="Varghese N."/>
            <person name="Submissions S."/>
        </authorList>
    </citation>
    <scope>NUCLEOTIDE SEQUENCE [LARGE SCALE GENOMIC DNA]</scope>
</reference>
<evidence type="ECO:0000256" key="8">
    <source>
        <dbReference type="SAM" id="Phobius"/>
    </source>
</evidence>
<keyword evidence="8" id="KW-0472">Membrane</keyword>
<gene>
    <name evidence="11" type="ORF">SAMN06297229_0527</name>
</gene>
<dbReference type="GO" id="GO:0016020">
    <property type="term" value="C:membrane"/>
    <property type="evidence" value="ECO:0007669"/>
    <property type="project" value="UniProtKB-SubCell"/>
</dbReference>
<dbReference type="InterPro" id="IPR033417">
    <property type="entry name" value="CHASE8"/>
</dbReference>
<evidence type="ECO:0000313" key="12">
    <source>
        <dbReference type="Proteomes" id="UP000194450"/>
    </source>
</evidence>
<dbReference type="InterPro" id="IPR005467">
    <property type="entry name" value="His_kinase_dom"/>
</dbReference>
<comment type="subcellular location">
    <subcellularLocation>
        <location evidence="2">Membrane</location>
    </subcellularLocation>
</comment>
<organism evidence="11 12">
    <name type="scientific">Pseudidiomarina planktonica</name>
    <dbReference type="NCBI Taxonomy" id="1323738"/>
    <lineage>
        <taxon>Bacteria</taxon>
        <taxon>Pseudomonadati</taxon>
        <taxon>Pseudomonadota</taxon>
        <taxon>Gammaproteobacteria</taxon>
        <taxon>Alteromonadales</taxon>
        <taxon>Idiomarinaceae</taxon>
        <taxon>Pseudidiomarina</taxon>
    </lineage>
</organism>
<dbReference type="InterPro" id="IPR004358">
    <property type="entry name" value="Sig_transdc_His_kin-like_C"/>
</dbReference>
<evidence type="ECO:0000256" key="6">
    <source>
        <dbReference type="ARBA" id="ARBA00022777"/>
    </source>
</evidence>
<dbReference type="InterPro" id="IPR036097">
    <property type="entry name" value="HisK_dim/P_sf"/>
</dbReference>
<dbReference type="InterPro" id="IPR003594">
    <property type="entry name" value="HATPase_dom"/>
</dbReference>
<dbReference type="PROSITE" id="PS50109">
    <property type="entry name" value="HIS_KIN"/>
    <property type="match status" value="1"/>
</dbReference>
<feature type="transmembrane region" description="Helical" evidence="8">
    <location>
        <begin position="164"/>
        <end position="184"/>
    </location>
</feature>
<evidence type="ECO:0000256" key="2">
    <source>
        <dbReference type="ARBA" id="ARBA00004370"/>
    </source>
</evidence>
<dbReference type="Gene3D" id="3.30.565.10">
    <property type="entry name" value="Histidine kinase-like ATPase, C-terminal domain"/>
    <property type="match status" value="1"/>
</dbReference>
<evidence type="ECO:0000256" key="7">
    <source>
        <dbReference type="SAM" id="Coils"/>
    </source>
</evidence>
<dbReference type="PANTHER" id="PTHR43065:SF47">
    <property type="match status" value="1"/>
</dbReference>
<evidence type="ECO:0000256" key="1">
    <source>
        <dbReference type="ARBA" id="ARBA00000085"/>
    </source>
</evidence>
<keyword evidence="4" id="KW-0597">Phosphoprotein</keyword>
<dbReference type="Pfam" id="PF17152">
    <property type="entry name" value="CHASE8"/>
    <property type="match status" value="1"/>
</dbReference>
<dbReference type="SUPFAM" id="SSF158472">
    <property type="entry name" value="HAMP domain-like"/>
    <property type="match status" value="1"/>
</dbReference>
<evidence type="ECO:0000256" key="4">
    <source>
        <dbReference type="ARBA" id="ARBA00022553"/>
    </source>
</evidence>
<dbReference type="Pfam" id="PF02518">
    <property type="entry name" value="HATPase_c"/>
    <property type="match status" value="1"/>
</dbReference>
<dbReference type="CDD" id="cd00082">
    <property type="entry name" value="HisKA"/>
    <property type="match status" value="1"/>
</dbReference>
<sequence>MAIQFSSIKRSMLLIVLIVTTLALLIAFTINTYSQVQHYRDSLIERSVAYARVTAFNALSSVVFDDNETETQRLRSLRSTSFVEHVHIYKLDEVTGDLNFFASYNRRGLAPIPAKYASINSLGEPRIVADYLEVAEPIQLDNSVVGYVYLRSSMSELEAFVQRSIMLAVIVTLGTLILAALLTIRMRKTITSPLDRMVEVIQQVAREKDYSLRLPTSHLQEVDSVSHAFNIMLNRIQQHITRQEKAEQEASSLASELEQQVSQRTQALKEANSELLKTLEQLHLYQSQLVESEKMASLGDMVAGIAHEVNTPIGLSVTASTLLQDKLHLMQEKFSAKRISTQEFERFLNDCDENLAIIYRNVNRAADLITAFKQVAVDQSSEVDRQILVVDFMQDVLLSIKPRLKDSTNFPIHIHCDPTLRIETKPGPLNQILSHLITNSMVHGFDHRQQGEVNITIAIDTDKRLEIVYEDNGAGVPIDIRRRIFDPFVTSKRGSGGSGLGMHLVYNLVTQVLKGNIHFFSEQEQGVEFVVRFPVTILPPAKSDEPPSAEAQG</sequence>
<dbReference type="Pfam" id="PF00672">
    <property type="entry name" value="HAMP"/>
    <property type="match status" value="1"/>
</dbReference>
<feature type="domain" description="Histidine kinase" evidence="9">
    <location>
        <begin position="304"/>
        <end position="537"/>
    </location>
</feature>
<comment type="catalytic activity">
    <reaction evidence="1">
        <text>ATP + protein L-histidine = ADP + protein N-phospho-L-histidine.</text>
        <dbReference type="EC" id="2.7.13.3"/>
    </reaction>
</comment>
<dbReference type="SUPFAM" id="SSF55874">
    <property type="entry name" value="ATPase domain of HSP90 chaperone/DNA topoisomerase II/histidine kinase"/>
    <property type="match status" value="1"/>
</dbReference>
<dbReference type="SMART" id="SM00387">
    <property type="entry name" value="HATPase_c"/>
    <property type="match status" value="1"/>
</dbReference>
<evidence type="ECO:0000259" key="9">
    <source>
        <dbReference type="PROSITE" id="PS50109"/>
    </source>
</evidence>
<dbReference type="InterPro" id="IPR003660">
    <property type="entry name" value="HAMP_dom"/>
</dbReference>
<name>A0A1Y6EFE8_9GAMM</name>
<dbReference type="GO" id="GO:0000155">
    <property type="term" value="F:phosphorelay sensor kinase activity"/>
    <property type="evidence" value="ECO:0007669"/>
    <property type="project" value="InterPro"/>
</dbReference>
<evidence type="ECO:0000256" key="3">
    <source>
        <dbReference type="ARBA" id="ARBA00012438"/>
    </source>
</evidence>
<dbReference type="Proteomes" id="UP000194450">
    <property type="component" value="Unassembled WGS sequence"/>
</dbReference>
<dbReference type="PANTHER" id="PTHR43065">
    <property type="entry name" value="SENSOR HISTIDINE KINASE"/>
    <property type="match status" value="1"/>
</dbReference>
<dbReference type="InterPro" id="IPR036890">
    <property type="entry name" value="HATPase_C_sf"/>
</dbReference>
<proteinExistence type="predicted"/>
<dbReference type="AlphaFoldDB" id="A0A1Y6EFE8"/>
<dbReference type="InterPro" id="IPR003661">
    <property type="entry name" value="HisK_dim/P_dom"/>
</dbReference>
<dbReference type="Gene3D" id="1.10.287.130">
    <property type="match status" value="1"/>
</dbReference>
<keyword evidence="12" id="KW-1185">Reference proteome</keyword>
<protein>
    <recommendedName>
        <fullName evidence="3">histidine kinase</fullName>
        <ecNumber evidence="3">2.7.13.3</ecNumber>
    </recommendedName>
</protein>
<dbReference type="PRINTS" id="PR00344">
    <property type="entry name" value="BCTRLSENSOR"/>
</dbReference>
<feature type="coiled-coil region" evidence="7">
    <location>
        <begin position="236"/>
        <end position="288"/>
    </location>
</feature>
<dbReference type="EMBL" id="FXWH01000001">
    <property type="protein sequence ID" value="SMQ61186.1"/>
    <property type="molecule type" value="Genomic_DNA"/>
</dbReference>
<feature type="domain" description="HAMP" evidence="10">
    <location>
        <begin position="188"/>
        <end position="241"/>
    </location>
</feature>
<dbReference type="SMART" id="SM00304">
    <property type="entry name" value="HAMP"/>
    <property type="match status" value="1"/>
</dbReference>
<keyword evidence="8" id="KW-1133">Transmembrane helix</keyword>
<evidence type="ECO:0000256" key="5">
    <source>
        <dbReference type="ARBA" id="ARBA00022679"/>
    </source>
</evidence>
<evidence type="ECO:0000313" key="11">
    <source>
        <dbReference type="EMBL" id="SMQ61186.1"/>
    </source>
</evidence>
<keyword evidence="5" id="KW-0808">Transferase</keyword>
<keyword evidence="6 11" id="KW-0418">Kinase</keyword>
<evidence type="ECO:0000259" key="10">
    <source>
        <dbReference type="PROSITE" id="PS50885"/>
    </source>
</evidence>
<accession>A0A1Y6EFE8</accession>
<keyword evidence="8" id="KW-0812">Transmembrane</keyword>
<keyword evidence="7" id="KW-0175">Coiled coil</keyword>
<dbReference type="PROSITE" id="PS50885">
    <property type="entry name" value="HAMP"/>
    <property type="match status" value="1"/>
</dbReference>